<reference evidence="11 12" key="1">
    <citation type="submission" date="2016-02" db="EMBL/GenBank/DDBJ databases">
        <title>Comparative genomic and transcriptomic foundation for Pichia pastoris.</title>
        <authorList>
            <person name="Love K.R."/>
            <person name="Shah K.A."/>
            <person name="Whittaker C.A."/>
            <person name="Wu J."/>
            <person name="Bartlett M.C."/>
            <person name="Ma D."/>
            <person name="Leeson R.L."/>
            <person name="Priest M."/>
            <person name="Young S.K."/>
            <person name="Love J.C."/>
        </authorList>
    </citation>
    <scope>NUCLEOTIDE SEQUENCE [LARGE SCALE GENOMIC DNA]</scope>
    <source>
        <strain evidence="11 12">ATCC 28485</strain>
    </source>
</reference>
<comment type="subcellular location">
    <subcellularLocation>
        <location evidence="2">Cytoplasm</location>
    </subcellularLocation>
    <subcellularLocation>
        <location evidence="1">Nucleus</location>
    </subcellularLocation>
</comment>
<evidence type="ECO:0000256" key="4">
    <source>
        <dbReference type="ARBA" id="ARBA00022490"/>
    </source>
</evidence>
<dbReference type="GO" id="GO:0031981">
    <property type="term" value="C:nuclear lumen"/>
    <property type="evidence" value="ECO:0007669"/>
    <property type="project" value="UniProtKB-ARBA"/>
</dbReference>
<evidence type="ECO:0000313" key="11">
    <source>
        <dbReference type="EMBL" id="ANZ73803.1"/>
    </source>
</evidence>
<dbReference type="InterPro" id="IPR016024">
    <property type="entry name" value="ARM-type_fold"/>
</dbReference>
<feature type="compositionally biased region" description="Basic and acidic residues" evidence="9">
    <location>
        <begin position="328"/>
        <end position="339"/>
    </location>
</feature>
<dbReference type="OrthoDB" id="951172at2759"/>
<dbReference type="PROSITE" id="PS50166">
    <property type="entry name" value="IMPORTIN_B_NT"/>
    <property type="match status" value="1"/>
</dbReference>
<feature type="region of interest" description="Disordered" evidence="9">
    <location>
        <begin position="328"/>
        <end position="381"/>
    </location>
</feature>
<evidence type="ECO:0000256" key="2">
    <source>
        <dbReference type="ARBA" id="ARBA00004496"/>
    </source>
</evidence>
<gene>
    <name evidence="11" type="primary">KAP104</name>
    <name evidence="11" type="ORF">ATY40_BA7501847</name>
</gene>
<dbReference type="FunFam" id="1.25.10.10:FF:000028">
    <property type="entry name" value="Transportin-1 isoform 1"/>
    <property type="match status" value="1"/>
</dbReference>
<evidence type="ECO:0000256" key="3">
    <source>
        <dbReference type="ARBA" id="ARBA00022448"/>
    </source>
</evidence>
<dbReference type="InterPro" id="IPR001494">
    <property type="entry name" value="Importin-beta_N"/>
</dbReference>
<protein>
    <submittedName>
        <fullName evidence="11">BA75_01847T0</fullName>
    </submittedName>
</protein>
<keyword evidence="6" id="KW-0653">Protein transport</keyword>
<evidence type="ECO:0000256" key="6">
    <source>
        <dbReference type="ARBA" id="ARBA00022927"/>
    </source>
</evidence>
<dbReference type="InterPro" id="IPR040122">
    <property type="entry name" value="Importin_beta"/>
</dbReference>
<comment type="similarity">
    <text evidence="8">Belongs to the importin beta family. Importin beta-2 subfamily.</text>
</comment>
<dbReference type="AlphaFoldDB" id="A0A1B2J741"/>
<dbReference type="Pfam" id="PF03810">
    <property type="entry name" value="IBN_N"/>
    <property type="match status" value="1"/>
</dbReference>
<dbReference type="Pfam" id="PF13513">
    <property type="entry name" value="HEAT_EZ"/>
    <property type="match status" value="1"/>
</dbReference>
<dbReference type="EMBL" id="CP014584">
    <property type="protein sequence ID" value="ANZ73803.1"/>
    <property type="molecule type" value="Genomic_DNA"/>
</dbReference>
<evidence type="ECO:0000259" key="10">
    <source>
        <dbReference type="PROSITE" id="PS50166"/>
    </source>
</evidence>
<name>A0A1B2J741_PICPA</name>
<dbReference type="GO" id="GO:0005737">
    <property type="term" value="C:cytoplasm"/>
    <property type="evidence" value="ECO:0007669"/>
    <property type="project" value="UniProtKB-SubCell"/>
</dbReference>
<dbReference type="InterPro" id="IPR011989">
    <property type="entry name" value="ARM-like"/>
</dbReference>
<keyword evidence="5" id="KW-0677">Repeat</keyword>
<dbReference type="GO" id="GO:0006606">
    <property type="term" value="P:protein import into nucleus"/>
    <property type="evidence" value="ECO:0007669"/>
    <property type="project" value="InterPro"/>
</dbReference>
<dbReference type="Gene3D" id="1.25.10.10">
    <property type="entry name" value="Leucine-rich Repeat Variant"/>
    <property type="match status" value="2"/>
</dbReference>
<keyword evidence="12" id="KW-1185">Reference proteome</keyword>
<sequence>MSYWTPDPQAVEQLQLILNGTVSGSQSIISEATEALTQARQQPDFENYLLHILLSNNGADSQIRASAGLTLKNSIMLKGFADKPDSVKHHILNEILKGLVDSDSLVRNITGNVVTSLFSLFGVKGWPQVLVQLLDLASSEGQEKAQEGAINALAKICEDSSVDLDKSYNGETPSEFIVPRLLQLMNSPIPRVRAKSITCINLFLLIKSSAIMGRLDEYMQKLFVLATDQDGSVRRSICTAFVDILDADQIKLQPHLDGVINYCLHSVNDQDEEVALEACEFLLGLSTSLLDESLLVKKLPQIIPTLLSKMAYSELDIFLIENQDAKDDATEADRDEDIKPQMAKSKNSNRATSSKKERDSSQLEDNNNESEDDSDDDDGSDLSEWNLRKCAAATLDVLATNFPQEVLDIVFPIVRERIVSPEWPVVEASLLALGAIADGCIDLAKPQLPELIPFFVEKLKAPQPRVRQITCWTLGRYAQWVCSEAGSGGRYGAYFLPTFQAIMTCALDNKKVVQESACSSLANFVEATDTSMITPLVEPLLYHFQQCFKTYQRKNLIILYDAVQTFVEKAGEMIQANEAYISLLLPPLIEKWQQFSDDDQDLWPLLECMSTVAASLGESFAQYAIPVYERAINILQTCVEQDQRCQTSELITPPEKDFIVTSIDLIDGLVQGLTTHSAELIKQFNNNERNLMHLLLICFEDSFDDVRQSAFALLGDLSIFLLNDIVKPYLHQVMICIDNEIKHRNYNSNAVCNNATWALGEISMRLSKEEITPYLPSFVSLLIPLLEASEMQSTVLENAAITIGRMGLSSNEALAPYANDFINQWCKLMLYLEENEEKETSFIGMCRILSVDPRNLVISNRQTGLAGLTNFLRCVVYYESPSEELYRMFFTLLNGFKAYFGSEWNVIMSALDQQERDLLQARYNV</sequence>
<dbReference type="PANTHER" id="PTHR10527">
    <property type="entry name" value="IMPORTIN BETA"/>
    <property type="match status" value="1"/>
</dbReference>
<evidence type="ECO:0000256" key="5">
    <source>
        <dbReference type="ARBA" id="ARBA00022737"/>
    </source>
</evidence>
<keyword evidence="3" id="KW-0813">Transport</keyword>
<keyword evidence="7" id="KW-0539">Nucleus</keyword>
<evidence type="ECO:0000256" key="7">
    <source>
        <dbReference type="ARBA" id="ARBA00023242"/>
    </source>
</evidence>
<feature type="domain" description="Importin N-terminal" evidence="10">
    <location>
        <begin position="32"/>
        <end position="101"/>
    </location>
</feature>
<dbReference type="SUPFAM" id="SSF48371">
    <property type="entry name" value="ARM repeat"/>
    <property type="match status" value="1"/>
</dbReference>
<dbReference type="Proteomes" id="UP000094565">
    <property type="component" value="Chromosome 1"/>
</dbReference>
<evidence type="ECO:0000313" key="12">
    <source>
        <dbReference type="Proteomes" id="UP000094565"/>
    </source>
</evidence>
<evidence type="ECO:0000256" key="1">
    <source>
        <dbReference type="ARBA" id="ARBA00004123"/>
    </source>
</evidence>
<evidence type="ECO:0000256" key="8">
    <source>
        <dbReference type="ARBA" id="ARBA00038423"/>
    </source>
</evidence>
<evidence type="ECO:0000256" key="9">
    <source>
        <dbReference type="SAM" id="MobiDB-lite"/>
    </source>
</evidence>
<dbReference type="SMART" id="SM00913">
    <property type="entry name" value="IBN_N"/>
    <property type="match status" value="1"/>
</dbReference>
<accession>A0A1B2J741</accession>
<organism evidence="11 12">
    <name type="scientific">Komagataella pastoris</name>
    <name type="common">Yeast</name>
    <name type="synonym">Pichia pastoris</name>
    <dbReference type="NCBI Taxonomy" id="4922"/>
    <lineage>
        <taxon>Eukaryota</taxon>
        <taxon>Fungi</taxon>
        <taxon>Dikarya</taxon>
        <taxon>Ascomycota</taxon>
        <taxon>Saccharomycotina</taxon>
        <taxon>Pichiomycetes</taxon>
        <taxon>Pichiales</taxon>
        <taxon>Pichiaceae</taxon>
        <taxon>Komagataella</taxon>
    </lineage>
</organism>
<proteinExistence type="inferred from homology"/>
<feature type="compositionally biased region" description="Acidic residues" evidence="9">
    <location>
        <begin position="366"/>
        <end position="381"/>
    </location>
</feature>
<keyword evidence="4" id="KW-0963">Cytoplasm</keyword>
<dbReference type="GO" id="GO:0031267">
    <property type="term" value="F:small GTPase binding"/>
    <property type="evidence" value="ECO:0007669"/>
    <property type="project" value="InterPro"/>
</dbReference>